<keyword evidence="2 5" id="KW-0812">Transmembrane</keyword>
<evidence type="ECO:0000313" key="7">
    <source>
        <dbReference type="Proteomes" id="UP000466785"/>
    </source>
</evidence>
<reference evidence="6 7" key="1">
    <citation type="journal article" date="2019" name="Emerg. Microbes Infect.">
        <title>Comprehensive subspecies identification of 175 nontuberculous mycobacteria species based on 7547 genomic profiles.</title>
        <authorList>
            <person name="Matsumoto Y."/>
            <person name="Kinjo T."/>
            <person name="Motooka D."/>
            <person name="Nabeya D."/>
            <person name="Jung N."/>
            <person name="Uechi K."/>
            <person name="Horii T."/>
            <person name="Iida T."/>
            <person name="Fujita J."/>
            <person name="Nakamura S."/>
        </authorList>
    </citation>
    <scope>NUCLEOTIDE SEQUENCE [LARGE SCALE GENOMIC DNA]</scope>
    <source>
        <strain evidence="6 7">JCM 12603</strain>
    </source>
</reference>
<dbReference type="KEGG" id="mpof:MPOR_05720"/>
<dbReference type="AlphaFoldDB" id="A0A6N4V279"/>
<dbReference type="PANTHER" id="PTHR12714">
    <property type="entry name" value="PROTEIN-S ISOPRENYLCYSTEINE O-METHYLTRANSFERASE"/>
    <property type="match status" value="1"/>
</dbReference>
<sequence length="204" mass="22071">MSAMYAIIALLLVAAFWLLDGYVRARIQRHRTGDSGIRIPRTPKQWWARGTLASGMLLPGIAAPIAELLGLQPVPLLDHGPSRVAGIMLAALGVFAAFGAQRAMGSSWRTTVDPTERPPLVTTGIFAIVRNPIYTSINVMVIGLTFAVPNGIALAGVVMIIIGSQLQVRLIEEPYLTATHGQAYRDYCEAVDRFLPGIGRIRRA</sequence>
<feature type="transmembrane region" description="Helical" evidence="5">
    <location>
        <begin position="83"/>
        <end position="100"/>
    </location>
</feature>
<evidence type="ECO:0000256" key="4">
    <source>
        <dbReference type="ARBA" id="ARBA00023136"/>
    </source>
</evidence>
<keyword evidence="4 5" id="KW-0472">Membrane</keyword>
<evidence type="ECO:0008006" key="8">
    <source>
        <dbReference type="Google" id="ProtNLM"/>
    </source>
</evidence>
<evidence type="ECO:0000256" key="5">
    <source>
        <dbReference type="SAM" id="Phobius"/>
    </source>
</evidence>
<protein>
    <recommendedName>
        <fullName evidence="8">Isoprenylcysteine carboxyl methyltransferase</fullName>
    </recommendedName>
</protein>
<evidence type="ECO:0000313" key="6">
    <source>
        <dbReference type="EMBL" id="BBX49546.1"/>
    </source>
</evidence>
<keyword evidence="3 5" id="KW-1133">Transmembrane helix</keyword>
<evidence type="ECO:0000256" key="3">
    <source>
        <dbReference type="ARBA" id="ARBA00022989"/>
    </source>
</evidence>
<evidence type="ECO:0000256" key="2">
    <source>
        <dbReference type="ARBA" id="ARBA00022692"/>
    </source>
</evidence>
<evidence type="ECO:0000256" key="1">
    <source>
        <dbReference type="ARBA" id="ARBA00004127"/>
    </source>
</evidence>
<dbReference type="Proteomes" id="UP000466785">
    <property type="component" value="Chromosome"/>
</dbReference>
<dbReference type="Pfam" id="PF04191">
    <property type="entry name" value="PEMT"/>
    <property type="match status" value="1"/>
</dbReference>
<name>A0A6N4V279_9MYCO</name>
<feature type="transmembrane region" description="Helical" evidence="5">
    <location>
        <begin position="139"/>
        <end position="162"/>
    </location>
</feature>
<dbReference type="PANTHER" id="PTHR12714:SF9">
    <property type="entry name" value="PROTEIN-S-ISOPRENYLCYSTEINE O-METHYLTRANSFERASE"/>
    <property type="match status" value="1"/>
</dbReference>
<accession>A0A6N4V279</accession>
<organism evidence="6 7">
    <name type="scientific">Mycolicibacterium poriferae</name>
    <dbReference type="NCBI Taxonomy" id="39694"/>
    <lineage>
        <taxon>Bacteria</taxon>
        <taxon>Bacillati</taxon>
        <taxon>Actinomycetota</taxon>
        <taxon>Actinomycetes</taxon>
        <taxon>Mycobacteriales</taxon>
        <taxon>Mycobacteriaceae</taxon>
        <taxon>Mycolicibacterium</taxon>
    </lineage>
</organism>
<keyword evidence="7" id="KW-1185">Reference proteome</keyword>
<comment type="subcellular location">
    <subcellularLocation>
        <location evidence="1">Endomembrane system</location>
        <topology evidence="1">Multi-pass membrane protein</topology>
    </subcellularLocation>
</comment>
<proteinExistence type="predicted"/>
<gene>
    <name evidence="6" type="ORF">MPOR_05720</name>
</gene>
<dbReference type="GO" id="GO:0012505">
    <property type="term" value="C:endomembrane system"/>
    <property type="evidence" value="ECO:0007669"/>
    <property type="project" value="UniProtKB-SubCell"/>
</dbReference>
<dbReference type="EMBL" id="AP022570">
    <property type="protein sequence ID" value="BBX49546.1"/>
    <property type="molecule type" value="Genomic_DNA"/>
</dbReference>
<dbReference type="InterPro" id="IPR007318">
    <property type="entry name" value="Phopholipid_MeTrfase"/>
</dbReference>
<dbReference type="GO" id="GO:0016740">
    <property type="term" value="F:transferase activity"/>
    <property type="evidence" value="ECO:0007669"/>
    <property type="project" value="UniProtKB-ARBA"/>
</dbReference>
<dbReference type="Gene3D" id="1.20.120.1630">
    <property type="match status" value="1"/>
</dbReference>
<feature type="transmembrane region" description="Helical" evidence="5">
    <location>
        <begin position="49"/>
        <end position="71"/>
    </location>
</feature>